<dbReference type="SUPFAM" id="SSF55729">
    <property type="entry name" value="Acyl-CoA N-acyltransferases (Nat)"/>
    <property type="match status" value="1"/>
</dbReference>
<keyword evidence="8" id="KW-1185">Reference proteome</keyword>
<dbReference type="InterPro" id="IPR000182">
    <property type="entry name" value="GNAT_dom"/>
</dbReference>
<dbReference type="GO" id="GO:0016874">
    <property type="term" value="F:ligase activity"/>
    <property type="evidence" value="ECO:0007669"/>
    <property type="project" value="UniProtKB-KW"/>
</dbReference>
<evidence type="ECO:0000256" key="2">
    <source>
        <dbReference type="ARBA" id="ARBA00022741"/>
    </source>
</evidence>
<dbReference type="SUPFAM" id="SSF51735">
    <property type="entry name" value="NAD(P)-binding Rossmann-fold domains"/>
    <property type="match status" value="1"/>
</dbReference>
<dbReference type="Gene3D" id="3.40.50.720">
    <property type="entry name" value="NAD(P)-binding Rossmann-like Domain"/>
    <property type="match status" value="1"/>
</dbReference>
<dbReference type="Proteomes" id="UP001595548">
    <property type="component" value="Unassembled WGS sequence"/>
</dbReference>
<reference evidence="8" key="1">
    <citation type="journal article" date="2019" name="Int. J. Syst. Evol. Microbiol.">
        <title>The Global Catalogue of Microorganisms (GCM) 10K type strain sequencing project: providing services to taxonomists for standard genome sequencing and annotation.</title>
        <authorList>
            <consortium name="The Broad Institute Genomics Platform"/>
            <consortium name="The Broad Institute Genome Sequencing Center for Infectious Disease"/>
            <person name="Wu L."/>
            <person name="Ma J."/>
        </authorList>
    </citation>
    <scope>NUCLEOTIDE SEQUENCE [LARGE SCALE GENOMIC DNA]</scope>
    <source>
        <strain evidence="8">KCTC 52141</strain>
    </source>
</reference>
<dbReference type="SUPFAM" id="SSF56059">
    <property type="entry name" value="Glutathione synthetase ATP-binding domain-like"/>
    <property type="match status" value="1"/>
</dbReference>
<name>A0ABV7HJ63_9GAMM</name>
<dbReference type="SUPFAM" id="SSF52210">
    <property type="entry name" value="Succinyl-CoA synthetase domains"/>
    <property type="match status" value="2"/>
</dbReference>
<dbReference type="Gene3D" id="3.30.1490.20">
    <property type="entry name" value="ATP-grasp fold, A domain"/>
    <property type="match status" value="1"/>
</dbReference>
<dbReference type="InterPro" id="IPR013815">
    <property type="entry name" value="ATP_grasp_subdomain_1"/>
</dbReference>
<evidence type="ECO:0000259" key="5">
    <source>
        <dbReference type="PROSITE" id="PS50975"/>
    </source>
</evidence>
<dbReference type="Pfam" id="PF13607">
    <property type="entry name" value="Succ_CoA_lig"/>
    <property type="match status" value="1"/>
</dbReference>
<dbReference type="Pfam" id="PF13549">
    <property type="entry name" value="ATP-grasp_5"/>
    <property type="match status" value="1"/>
</dbReference>
<comment type="caution">
    <text evidence="7">The sequence shown here is derived from an EMBL/GenBank/DDBJ whole genome shotgun (WGS) entry which is preliminary data.</text>
</comment>
<organism evidence="7 8">
    <name type="scientific">Gilvimarinus japonicus</name>
    <dbReference type="NCBI Taxonomy" id="1796469"/>
    <lineage>
        <taxon>Bacteria</taxon>
        <taxon>Pseudomonadati</taxon>
        <taxon>Pseudomonadota</taxon>
        <taxon>Gammaproteobacteria</taxon>
        <taxon>Cellvibrionales</taxon>
        <taxon>Cellvibrionaceae</taxon>
        <taxon>Gilvimarinus</taxon>
    </lineage>
</organism>
<evidence type="ECO:0000313" key="8">
    <source>
        <dbReference type="Proteomes" id="UP001595548"/>
    </source>
</evidence>
<dbReference type="PROSITE" id="PS51186">
    <property type="entry name" value="GNAT"/>
    <property type="match status" value="1"/>
</dbReference>
<feature type="domain" description="N-acetyltransferase" evidence="6">
    <location>
        <begin position="735"/>
        <end position="891"/>
    </location>
</feature>
<dbReference type="InterPro" id="IPR036291">
    <property type="entry name" value="NAD(P)-bd_dom_sf"/>
</dbReference>
<dbReference type="SMART" id="SM00881">
    <property type="entry name" value="CoA_binding"/>
    <property type="match status" value="1"/>
</dbReference>
<dbReference type="InterPro" id="IPR051538">
    <property type="entry name" value="Acyl-CoA_Synth/Transferase"/>
</dbReference>
<evidence type="ECO:0000256" key="4">
    <source>
        <dbReference type="PROSITE-ProRule" id="PRU00409"/>
    </source>
</evidence>
<evidence type="ECO:0000256" key="3">
    <source>
        <dbReference type="ARBA" id="ARBA00022840"/>
    </source>
</evidence>
<evidence type="ECO:0000259" key="6">
    <source>
        <dbReference type="PROSITE" id="PS51186"/>
    </source>
</evidence>
<gene>
    <name evidence="7" type="ORF">ACFOEB_00465</name>
</gene>
<sequence length="894" mass="97438">MSQNPINQLLRPNSVAVIGASNRPNRPGNAVMRNLLRAEFSGPIMPVNPKYQSVNGVLAYPSIAALPAVPDLAIICTRADRVPAVINELGAKGCRNAIVIAAGLHVAQADGTSLQRQMLDNARHWQMRILGPNSLGLIVPAIGLNASYAHIGALPGKIAFVSQSSSVCTTILDWAERRQIGFSHFIALGDAADVNYAELLDFLGQDGKTSAILLYVESIRQGRLFMSAARAASKNKPILVIKTGHTLESLETATEARRADIGADGVYDAAFRRAGMLRVGELRELFAAVETLAHGKPIKGERLAVLANGVGPSLMAVDTLISDGGRLEALSGETQAKLQALVPLGGHANNPVNLLGDASPELYQNALEILLDAPEVDNLLVLHSPSALVNGDTYAAKVIQTVKRRKGRIPNLLVAWMGENASLVARERFSKAGIASFRTPEGAVGAFMHMVQYRRNQKLLMETPESIPAGIPDDYLAARQLIEDARQKQLHYLDTHQAADLLAAYGIHTLATLTARDASEAASQADKLGYPVALKILSRDIPHKSDVGGVVLNLHSPDEVTSTAANMLVRARETYPDAKLEGFTLQNMARRAGAHELRIAVKNDPVFGPVILLGEGGTELDTERHSVVGLPPLNMALARYLVIQALAEGKLRDRQLQQPLDRQALAVLLTKINQIIIDNPAIVELDINPVLASGHELTVLDINVTLGDPETRNLVIRPYPKELEEPHTLASGREVLLRPIRPEDESTHREFDVQLTGLDRYNRYFAELPKLGHEQLARQTQIDYDREMAFIASAQKANGEWETLGVARVLTDPENIEGEFAVIVRGDIKGQGLGKRLLRKLLEYCRQRGLRYLTGETMPQNRGMAGLARAVGFTVKYQREEGVVTMRYDFLENE</sequence>
<keyword evidence="3 4" id="KW-0067">ATP-binding</keyword>
<dbReference type="InterPro" id="IPR011761">
    <property type="entry name" value="ATP-grasp"/>
</dbReference>
<dbReference type="PANTHER" id="PTHR43334">
    <property type="entry name" value="ACETATE--COA LIGASE [ADP-FORMING]"/>
    <property type="match status" value="1"/>
</dbReference>
<dbReference type="EMBL" id="JBHRTL010000001">
    <property type="protein sequence ID" value="MFC3153662.1"/>
    <property type="molecule type" value="Genomic_DNA"/>
</dbReference>
<dbReference type="PANTHER" id="PTHR43334:SF1">
    <property type="entry name" value="3-HYDROXYPROPIONATE--COA LIGASE [ADP-FORMING]"/>
    <property type="match status" value="1"/>
</dbReference>
<dbReference type="RefSeq" id="WP_382413532.1">
    <property type="nucleotide sequence ID" value="NZ_AP031500.1"/>
</dbReference>
<evidence type="ECO:0000313" key="7">
    <source>
        <dbReference type="EMBL" id="MFC3153662.1"/>
    </source>
</evidence>
<feature type="domain" description="ATP-grasp" evidence="5">
    <location>
        <begin position="499"/>
        <end position="715"/>
    </location>
</feature>
<accession>A0ABV7HJ63</accession>
<dbReference type="Pfam" id="PF00583">
    <property type="entry name" value="Acetyltransf_1"/>
    <property type="match status" value="1"/>
</dbReference>
<dbReference type="Gene3D" id="3.40.630.30">
    <property type="match status" value="1"/>
</dbReference>
<proteinExistence type="predicted"/>
<keyword evidence="2 4" id="KW-0547">Nucleotide-binding</keyword>
<dbReference type="Gene3D" id="3.40.50.261">
    <property type="entry name" value="Succinyl-CoA synthetase domains"/>
    <property type="match status" value="2"/>
</dbReference>
<evidence type="ECO:0000256" key="1">
    <source>
        <dbReference type="ARBA" id="ARBA00022598"/>
    </source>
</evidence>
<dbReference type="InterPro" id="IPR016102">
    <property type="entry name" value="Succinyl-CoA_synth-like"/>
</dbReference>
<dbReference type="InterPro" id="IPR016181">
    <property type="entry name" value="Acyl_CoA_acyltransferase"/>
</dbReference>
<keyword evidence="1 7" id="KW-0436">Ligase</keyword>
<protein>
    <submittedName>
        <fullName evidence="7">Bifunctional acetate--CoA ligase family protein/GNAT family N-acetyltransferase</fullName>
    </submittedName>
</protein>
<dbReference type="PROSITE" id="PS50975">
    <property type="entry name" value="ATP_GRASP"/>
    <property type="match status" value="1"/>
</dbReference>
<dbReference type="InterPro" id="IPR003781">
    <property type="entry name" value="CoA-bd"/>
</dbReference>
<dbReference type="InterPro" id="IPR032875">
    <property type="entry name" value="Succ_CoA_lig_flav_dom"/>
</dbReference>
<dbReference type="Pfam" id="PF13380">
    <property type="entry name" value="CoA_binding_2"/>
    <property type="match status" value="1"/>
</dbReference>
<dbReference type="Gene3D" id="3.30.470.20">
    <property type="entry name" value="ATP-grasp fold, B domain"/>
    <property type="match status" value="1"/>
</dbReference>